<dbReference type="SUPFAM" id="SSF53383">
    <property type="entry name" value="PLP-dependent transferases"/>
    <property type="match status" value="1"/>
</dbReference>
<dbReference type="PANTHER" id="PTHR30244">
    <property type="entry name" value="TRANSAMINASE"/>
    <property type="match status" value="1"/>
</dbReference>
<dbReference type="GO" id="GO:0008483">
    <property type="term" value="F:transaminase activity"/>
    <property type="evidence" value="ECO:0007669"/>
    <property type="project" value="TreeGrafter"/>
</dbReference>
<accession>A0A1F7RX60</accession>
<dbReference type="InterPro" id="IPR015421">
    <property type="entry name" value="PyrdxlP-dep_Trfase_major"/>
</dbReference>
<organism evidence="2 3">
    <name type="scientific">Candidatus Schekmanbacteria bacterium RBG_16_38_10</name>
    <dbReference type="NCBI Taxonomy" id="1817879"/>
    <lineage>
        <taxon>Bacteria</taxon>
        <taxon>Candidatus Schekmaniibacteriota</taxon>
    </lineage>
</organism>
<keyword evidence="1" id="KW-0663">Pyridoxal phosphate</keyword>
<dbReference type="Proteomes" id="UP000178797">
    <property type="component" value="Unassembled WGS sequence"/>
</dbReference>
<proteinExistence type="inferred from homology"/>
<dbReference type="InterPro" id="IPR015424">
    <property type="entry name" value="PyrdxlP-dep_Trfase"/>
</dbReference>
<comment type="caution">
    <text evidence="2">The sequence shown here is derived from an EMBL/GenBank/DDBJ whole genome shotgun (WGS) entry which is preliminary data.</text>
</comment>
<dbReference type="EMBL" id="MGDE01000104">
    <property type="protein sequence ID" value="OGL46123.1"/>
    <property type="molecule type" value="Genomic_DNA"/>
</dbReference>
<gene>
    <name evidence="2" type="ORF">A2W05_09715</name>
</gene>
<dbReference type="Gene3D" id="3.40.640.10">
    <property type="entry name" value="Type I PLP-dependent aspartate aminotransferase-like (Major domain)"/>
    <property type="match status" value="1"/>
</dbReference>
<evidence type="ECO:0000313" key="3">
    <source>
        <dbReference type="Proteomes" id="UP000178797"/>
    </source>
</evidence>
<dbReference type="AlphaFoldDB" id="A0A1F7RX60"/>
<reference evidence="2 3" key="1">
    <citation type="journal article" date="2016" name="Nat. Commun.">
        <title>Thousands of microbial genomes shed light on interconnected biogeochemical processes in an aquifer system.</title>
        <authorList>
            <person name="Anantharaman K."/>
            <person name="Brown C.T."/>
            <person name="Hug L.A."/>
            <person name="Sharon I."/>
            <person name="Castelle C.J."/>
            <person name="Probst A.J."/>
            <person name="Thomas B.C."/>
            <person name="Singh A."/>
            <person name="Wilkins M.J."/>
            <person name="Karaoz U."/>
            <person name="Brodie E.L."/>
            <person name="Williams K.H."/>
            <person name="Hubbard S.S."/>
            <person name="Banfield J.F."/>
        </authorList>
    </citation>
    <scope>NUCLEOTIDE SEQUENCE [LARGE SCALE GENOMIC DNA]</scope>
</reference>
<evidence type="ECO:0000313" key="2">
    <source>
        <dbReference type="EMBL" id="OGL46123.1"/>
    </source>
</evidence>
<dbReference type="GO" id="GO:0000271">
    <property type="term" value="P:polysaccharide biosynthetic process"/>
    <property type="evidence" value="ECO:0007669"/>
    <property type="project" value="TreeGrafter"/>
</dbReference>
<protein>
    <recommendedName>
        <fullName evidence="4">DegT/DnrJ/EryC1/StrS aminotransferase</fullName>
    </recommendedName>
</protein>
<evidence type="ECO:0008006" key="4">
    <source>
        <dbReference type="Google" id="ProtNLM"/>
    </source>
</evidence>
<sequence>MISIYPVFKEGRGNKAFFNILESKTGFKFLPFTCGRSAMVAGLSAAGLGRMDEILVPPYVGQCVLSALSRTSFPTMTPSIRTKAILAFHQFGFPQNLTVIESEARSRGWTILNDCANTLFTKINEQYLIEWGDFTIISLSKLYPCGLGGGFYSRQQEIHEKVFSGHKEVSCARRTIADQALKKLIEINRGSYETETIIELNSLYGYLPDLIAFPETAYSGLPSSMNDVDKDINHRKKLYNLALNMFENNVPFCDGEVVPFAIPISGKKEQLLSLSEKIQGRFGACAPVLHFDYARNILKPDYRPALVIGCHDEWNDDIVHRVFELIKKEL</sequence>
<name>A0A1F7RX60_9BACT</name>
<dbReference type="InterPro" id="IPR000653">
    <property type="entry name" value="DegT/StrS_aminotransferase"/>
</dbReference>
<evidence type="ECO:0000256" key="1">
    <source>
        <dbReference type="RuleBase" id="RU004508"/>
    </source>
</evidence>
<dbReference type="Pfam" id="PF01041">
    <property type="entry name" value="DegT_DnrJ_EryC1"/>
    <property type="match status" value="1"/>
</dbReference>
<dbReference type="GO" id="GO:0030170">
    <property type="term" value="F:pyridoxal phosphate binding"/>
    <property type="evidence" value="ECO:0007669"/>
    <property type="project" value="TreeGrafter"/>
</dbReference>
<comment type="similarity">
    <text evidence="1">Belongs to the DegT/DnrJ/EryC1 family.</text>
</comment>
<dbReference type="PANTHER" id="PTHR30244:SF34">
    <property type="entry name" value="DTDP-4-AMINO-4,6-DIDEOXYGALACTOSE TRANSAMINASE"/>
    <property type="match status" value="1"/>
</dbReference>